<comment type="caution">
    <text evidence="1">The sequence shown here is derived from an EMBL/GenBank/DDBJ whole genome shotgun (WGS) entry which is preliminary data.</text>
</comment>
<dbReference type="EMBL" id="JACHON010000001">
    <property type="protein sequence ID" value="MBB6511655.1"/>
    <property type="molecule type" value="Genomic_DNA"/>
</dbReference>
<dbReference type="Proteomes" id="UP000572212">
    <property type="component" value="Unassembled WGS sequence"/>
</dbReference>
<reference evidence="1 2" key="1">
    <citation type="submission" date="2020-08" db="EMBL/GenBank/DDBJ databases">
        <title>Genomic Encyclopedia of Type Strains, Phase IV (KMG-IV): sequencing the most valuable type-strain genomes for metagenomic binning, comparative biology and taxonomic classification.</title>
        <authorList>
            <person name="Goeker M."/>
        </authorList>
    </citation>
    <scope>NUCLEOTIDE SEQUENCE [LARGE SCALE GENOMIC DNA]</scope>
    <source>
        <strain evidence="1 2">DSM 11805</strain>
    </source>
</reference>
<dbReference type="InterPro" id="IPR009920">
    <property type="entry name" value="HEPPP_synth_su1"/>
</dbReference>
<protein>
    <submittedName>
        <fullName evidence="1">Heptaprenyl diphosphate synthase</fullName>
        <ecNumber evidence="1">2.5.1.30</ecNumber>
    </submittedName>
</protein>
<dbReference type="EC" id="2.5.1.30" evidence="1"/>
<proteinExistence type="predicted"/>
<keyword evidence="1" id="KW-0808">Transferase</keyword>
<accession>A0A841RKD4</accession>
<dbReference type="AlphaFoldDB" id="A0A841RKD4"/>
<evidence type="ECO:0000313" key="2">
    <source>
        <dbReference type="Proteomes" id="UP000572212"/>
    </source>
</evidence>
<evidence type="ECO:0000313" key="1">
    <source>
        <dbReference type="EMBL" id="MBB6511655.1"/>
    </source>
</evidence>
<dbReference type="GO" id="GO:0000010">
    <property type="term" value="F:heptaprenyl diphosphate synthase activity"/>
    <property type="evidence" value="ECO:0007669"/>
    <property type="project" value="UniProtKB-EC"/>
</dbReference>
<dbReference type="Pfam" id="PF07307">
    <property type="entry name" value="HEPPP_synt_1"/>
    <property type="match status" value="1"/>
</dbReference>
<dbReference type="Gene3D" id="1.20.120.1450">
    <property type="match status" value="1"/>
</dbReference>
<name>A0A841RKD4_9BACI</name>
<sequence length="237" mass="28007">MNEVETLTQSIPSYRKLIENEIEHTYLTLHIEQPIIEEDKLKLLHILLMNYEDIEDSIVSVMLVQIALNTHDLIAQKTTVDSSDRKSQQLTVLAGDFYSGLYYKRLSEADNILLTGVLANGISDITEQKMDFFYTSPQEATQFAEGFCELDFVLIKHVAFYSNWHSEEDHRYMKNWLFYRRLLQEADFMEEEKETLFSQLFHKNVQKTDYKTFLKDEIQKREKYLGESNSILKQYLS</sequence>
<organism evidence="1 2">
    <name type="scientific">Gracilibacillus halotolerans</name>
    <dbReference type="NCBI Taxonomy" id="74386"/>
    <lineage>
        <taxon>Bacteria</taxon>
        <taxon>Bacillati</taxon>
        <taxon>Bacillota</taxon>
        <taxon>Bacilli</taxon>
        <taxon>Bacillales</taxon>
        <taxon>Bacillaceae</taxon>
        <taxon>Gracilibacillus</taxon>
    </lineage>
</organism>
<gene>
    <name evidence="1" type="ORF">GGQ92_000422</name>
</gene>
<dbReference type="GO" id="GO:0009234">
    <property type="term" value="P:menaquinone biosynthetic process"/>
    <property type="evidence" value="ECO:0007669"/>
    <property type="project" value="InterPro"/>
</dbReference>
<keyword evidence="2" id="KW-1185">Reference proteome</keyword>